<dbReference type="PANTHER" id="PTHR39468">
    <property type="entry name" value="CHROMOSOME 7, WHOLE GENOME SHOTGUN SEQUENCE"/>
    <property type="match status" value="1"/>
</dbReference>
<feature type="domain" description="Mtf2-like C-terminal" evidence="2">
    <location>
        <begin position="186"/>
        <end position="374"/>
    </location>
</feature>
<feature type="region of interest" description="Disordered" evidence="1">
    <location>
        <begin position="133"/>
        <end position="152"/>
    </location>
</feature>
<reference evidence="3 4" key="1">
    <citation type="journal article" date="2018" name="Sci. Rep.">
        <title>Comparative genomics provides insights into the lifestyle and reveals functional heterogeneity of dark septate endophytic fungi.</title>
        <authorList>
            <person name="Knapp D.G."/>
            <person name="Nemeth J.B."/>
            <person name="Barry K."/>
            <person name="Hainaut M."/>
            <person name="Henrissat B."/>
            <person name="Johnson J."/>
            <person name="Kuo A."/>
            <person name="Lim J.H.P."/>
            <person name="Lipzen A."/>
            <person name="Nolan M."/>
            <person name="Ohm R.A."/>
            <person name="Tamas L."/>
            <person name="Grigoriev I.V."/>
            <person name="Spatafora J.W."/>
            <person name="Nagy L.G."/>
            <person name="Kovacs G.M."/>
        </authorList>
    </citation>
    <scope>NUCLEOTIDE SEQUENCE [LARGE SCALE GENOMIC DNA]</scope>
    <source>
        <strain evidence="3 4">DSE2036</strain>
    </source>
</reference>
<feature type="compositionally biased region" description="Basic residues" evidence="1">
    <location>
        <begin position="230"/>
        <end position="240"/>
    </location>
</feature>
<dbReference type="Proteomes" id="UP000244855">
    <property type="component" value="Unassembled WGS sequence"/>
</dbReference>
<organism evidence="3 4">
    <name type="scientific">Periconia macrospinosa</name>
    <dbReference type="NCBI Taxonomy" id="97972"/>
    <lineage>
        <taxon>Eukaryota</taxon>
        <taxon>Fungi</taxon>
        <taxon>Dikarya</taxon>
        <taxon>Ascomycota</taxon>
        <taxon>Pezizomycotina</taxon>
        <taxon>Dothideomycetes</taxon>
        <taxon>Pleosporomycetidae</taxon>
        <taxon>Pleosporales</taxon>
        <taxon>Massarineae</taxon>
        <taxon>Periconiaceae</taxon>
        <taxon>Periconia</taxon>
    </lineage>
</organism>
<dbReference type="EMBL" id="KZ805304">
    <property type="protein sequence ID" value="PVI07517.1"/>
    <property type="molecule type" value="Genomic_DNA"/>
</dbReference>
<dbReference type="STRING" id="97972.A0A2V1EAE8"/>
<dbReference type="InterPro" id="IPR043837">
    <property type="entry name" value="Mtf2-like_C"/>
</dbReference>
<dbReference type="Pfam" id="PF19189">
    <property type="entry name" value="Mtf2"/>
    <property type="match status" value="1"/>
</dbReference>
<feature type="region of interest" description="Disordered" evidence="1">
    <location>
        <begin position="230"/>
        <end position="274"/>
    </location>
</feature>
<dbReference type="AlphaFoldDB" id="A0A2V1EAE8"/>
<dbReference type="InterPro" id="IPR040009">
    <property type="entry name" value="Mtf2/C5D6.12-like"/>
</dbReference>
<dbReference type="GO" id="GO:0005739">
    <property type="term" value="C:mitochondrion"/>
    <property type="evidence" value="ECO:0007669"/>
    <property type="project" value="InterPro"/>
</dbReference>
<dbReference type="OrthoDB" id="2444174at2759"/>
<feature type="compositionally biased region" description="Polar residues" evidence="1">
    <location>
        <begin position="256"/>
        <end position="265"/>
    </location>
</feature>
<accession>A0A2V1EAE8</accession>
<name>A0A2V1EAE8_9PLEO</name>
<evidence type="ECO:0000313" key="4">
    <source>
        <dbReference type="Proteomes" id="UP000244855"/>
    </source>
</evidence>
<gene>
    <name evidence="3" type="ORF">DM02DRAFT_648996</name>
</gene>
<proteinExistence type="predicted"/>
<dbReference type="PANTHER" id="PTHR39468:SF1">
    <property type="entry name" value="MTF2-LIKE C-TERMINAL DOMAIN-CONTAINING PROTEIN"/>
    <property type="match status" value="1"/>
</dbReference>
<evidence type="ECO:0000313" key="3">
    <source>
        <dbReference type="EMBL" id="PVI07517.1"/>
    </source>
</evidence>
<evidence type="ECO:0000259" key="2">
    <source>
        <dbReference type="Pfam" id="PF19189"/>
    </source>
</evidence>
<keyword evidence="4" id="KW-1185">Reference proteome</keyword>
<feature type="region of interest" description="Disordered" evidence="1">
    <location>
        <begin position="90"/>
        <end position="115"/>
    </location>
</feature>
<protein>
    <recommendedName>
        <fullName evidence="2">Mtf2-like C-terminal domain-containing protein</fullName>
    </recommendedName>
</protein>
<feature type="region of interest" description="Disordered" evidence="1">
    <location>
        <begin position="37"/>
        <end position="75"/>
    </location>
</feature>
<feature type="compositionally biased region" description="Basic and acidic residues" evidence="1">
    <location>
        <begin position="460"/>
        <end position="506"/>
    </location>
</feature>
<sequence>MSICWCSYRALSRPRLPPPAKSLVPFLYQTATLQQCRRHASSRPPYRHDGIPFEDELQSPDAPQQPPRNTTITGSERAAFERLYKKFSAPKSGPRELDEFSEEDPAYDNTEKGLKDDSLDTLFDDVLAGRVDPLQISKTPQKAPKKPKPKPNLATVAAQILKPKISEAKINEKRLAEQKQATLKAIQRSEKDRITTLLVNAKTDRELWQILEKEVFEPVTNLELDAYKKQGKQKKEKKHANSPVSVNPDSRPFPTSPTNATYNPSVPNPSPRDPRVLFPNYPSLVSIAANQLHKNFPTSPLLFSILPSLKSQGRSSYALGATSGLYRVVIRAAWKQNASYSLICNLLQEMDNSGIDFDHTILSLLNSIRDEYFAAKSGKLGRAYQLVINMEFFKQDMIKLIEWRDVVDRRLGTWTEEKKATGGALIKRTLSQGPGSRSTPRIVRGNVVLSKQDSGDPFEEIGKDHIPLVEDMDQSGRDKNNEHDVPFVEDAKDGHEGDVPVDNARN</sequence>
<feature type="region of interest" description="Disordered" evidence="1">
    <location>
        <begin position="453"/>
        <end position="506"/>
    </location>
</feature>
<evidence type="ECO:0000256" key="1">
    <source>
        <dbReference type="SAM" id="MobiDB-lite"/>
    </source>
</evidence>